<dbReference type="EMBL" id="CP036289">
    <property type="protein sequence ID" value="QDU76368.1"/>
    <property type="molecule type" value="Genomic_DNA"/>
</dbReference>
<dbReference type="OrthoDB" id="292062at2"/>
<dbReference type="Gene3D" id="2.30.30.700">
    <property type="entry name" value="SLA1 homology domain 1"/>
    <property type="match status" value="1"/>
</dbReference>
<feature type="signal peptide" evidence="3">
    <location>
        <begin position="1"/>
        <end position="23"/>
    </location>
</feature>
<feature type="compositionally biased region" description="Polar residues" evidence="1">
    <location>
        <begin position="219"/>
        <end position="258"/>
    </location>
</feature>
<feature type="region of interest" description="Disordered" evidence="1">
    <location>
        <begin position="188"/>
        <end position="297"/>
    </location>
</feature>
<dbReference type="AlphaFoldDB" id="A0A518CAW4"/>
<organism evidence="4 5">
    <name type="scientific">Bremerella volcania</name>
    <dbReference type="NCBI Taxonomy" id="2527984"/>
    <lineage>
        <taxon>Bacteria</taxon>
        <taxon>Pseudomonadati</taxon>
        <taxon>Planctomycetota</taxon>
        <taxon>Planctomycetia</taxon>
        <taxon>Pirellulales</taxon>
        <taxon>Pirellulaceae</taxon>
        <taxon>Bremerella</taxon>
    </lineage>
</organism>
<keyword evidence="3" id="KW-0732">Signal</keyword>
<protein>
    <recommendedName>
        <fullName evidence="6">SLA1 homology domain-containing protein</fullName>
    </recommendedName>
</protein>
<sequence precursor="true">MLASRHFLYVPFLICLFVVVANAQEVREWTDANGRTLSGKFLELTAENNVRIDSNGEIFVIPLTAFIEADQQYAKQQQANASKPMTSPKPKIDKSDETLFENRNWSDYKDESIKAKFVRMHEGYVILLQGANAQKVSFYILNKKDQDWLRAHLQKRGEEDQIIPREEMELDDPDVHKEMDQYMARRATIPGTGQSGNNQPVDSRPPAYVPPENAPYQPPSENMNSGGNPTSPMSSNPGASSDPNQNGNDNSANINTPGNGFGEGMVAANVPNNGGTDANSQTGGGDSSPGFSNRFRNKSNGVQPGYCPNCRMELPQGVGPGDHCPRCNVFLEEWVTPGTGPPVDPWYVRYPVLYIVGGAIVVIGALTLLSKKFYG</sequence>
<dbReference type="KEGG" id="bvo:Pan97_34160"/>
<evidence type="ECO:0000256" key="3">
    <source>
        <dbReference type="SAM" id="SignalP"/>
    </source>
</evidence>
<gene>
    <name evidence="4" type="ORF">Pan97_34160</name>
</gene>
<dbReference type="RefSeq" id="WP_144974426.1">
    <property type="nucleotide sequence ID" value="NZ_CP036289.1"/>
</dbReference>
<evidence type="ECO:0000313" key="5">
    <source>
        <dbReference type="Proteomes" id="UP000318626"/>
    </source>
</evidence>
<name>A0A518CAW4_9BACT</name>
<evidence type="ECO:0000256" key="1">
    <source>
        <dbReference type="SAM" id="MobiDB-lite"/>
    </source>
</evidence>
<feature type="chain" id="PRO_5022040013" description="SLA1 homology domain-containing protein" evidence="3">
    <location>
        <begin position="24"/>
        <end position="375"/>
    </location>
</feature>
<feature type="compositionally biased region" description="Pro residues" evidence="1">
    <location>
        <begin position="207"/>
        <end position="218"/>
    </location>
</feature>
<dbReference type="Proteomes" id="UP000318626">
    <property type="component" value="Chromosome"/>
</dbReference>
<evidence type="ECO:0000313" key="4">
    <source>
        <dbReference type="EMBL" id="QDU76368.1"/>
    </source>
</evidence>
<reference evidence="5" key="1">
    <citation type="submission" date="2019-02" db="EMBL/GenBank/DDBJ databases">
        <title>Deep-cultivation of Planctomycetes and their phenomic and genomic characterization uncovers novel biology.</title>
        <authorList>
            <person name="Wiegand S."/>
            <person name="Jogler M."/>
            <person name="Boedeker C."/>
            <person name="Pinto D."/>
            <person name="Vollmers J."/>
            <person name="Rivas-Marin E."/>
            <person name="Kohn T."/>
            <person name="Peeters S.H."/>
            <person name="Heuer A."/>
            <person name="Rast P."/>
            <person name="Oberbeckmann S."/>
            <person name="Bunk B."/>
            <person name="Jeske O."/>
            <person name="Meyerdierks A."/>
            <person name="Storesund J.E."/>
            <person name="Kallscheuer N."/>
            <person name="Luecker S."/>
            <person name="Lage O.M."/>
            <person name="Pohl T."/>
            <person name="Merkel B.J."/>
            <person name="Hornburger P."/>
            <person name="Mueller R.-W."/>
            <person name="Bruemmer F."/>
            <person name="Labrenz M."/>
            <person name="Spormann A.M."/>
            <person name="Op den Camp H."/>
            <person name="Overmann J."/>
            <person name="Amann R."/>
            <person name="Jetten M.S.M."/>
            <person name="Mascher T."/>
            <person name="Medema M.H."/>
            <person name="Devos D.P."/>
            <person name="Kaster A.-K."/>
            <person name="Ovreas L."/>
            <person name="Rohde M."/>
            <person name="Galperin M.Y."/>
            <person name="Jogler C."/>
        </authorList>
    </citation>
    <scope>NUCLEOTIDE SEQUENCE [LARGE SCALE GENOMIC DNA]</scope>
    <source>
        <strain evidence="5">Pan97</strain>
    </source>
</reference>
<evidence type="ECO:0008006" key="6">
    <source>
        <dbReference type="Google" id="ProtNLM"/>
    </source>
</evidence>
<feature type="compositionally biased region" description="Polar residues" evidence="1">
    <location>
        <begin position="270"/>
        <end position="281"/>
    </location>
</feature>
<feature type="transmembrane region" description="Helical" evidence="2">
    <location>
        <begin position="351"/>
        <end position="369"/>
    </location>
</feature>
<keyword evidence="2" id="KW-0812">Transmembrane</keyword>
<keyword evidence="5" id="KW-1185">Reference proteome</keyword>
<keyword evidence="2" id="KW-1133">Transmembrane helix</keyword>
<accession>A0A518CAW4</accession>
<feature type="compositionally biased region" description="Polar residues" evidence="1">
    <location>
        <begin position="191"/>
        <end position="201"/>
    </location>
</feature>
<evidence type="ECO:0000256" key="2">
    <source>
        <dbReference type="SAM" id="Phobius"/>
    </source>
</evidence>
<proteinExistence type="predicted"/>
<keyword evidence="2" id="KW-0472">Membrane</keyword>